<evidence type="ECO:0000313" key="2">
    <source>
        <dbReference type="Proteomes" id="UP001163104"/>
    </source>
</evidence>
<dbReference type="AlphaFoldDB" id="A0AA46PQC3"/>
<gene>
    <name evidence="1" type="ORF">OD459_00400</name>
</gene>
<evidence type="ECO:0000313" key="1">
    <source>
        <dbReference type="EMBL" id="UYG95520.1"/>
    </source>
</evidence>
<reference evidence="1" key="1">
    <citation type="submission" date="2022-10" db="EMBL/GenBank/DDBJ databases">
        <title>Mechanism of multi-heavy metal repair in Cytobacillus Firmus M7.</title>
        <authorList>
            <person name="Li X."/>
            <person name="Yu C."/>
        </authorList>
    </citation>
    <scope>NUCLEOTIDE SEQUENCE</scope>
    <source>
        <strain evidence="1">M7</strain>
    </source>
</reference>
<name>A0AA46PQC3_CYTFI</name>
<proteinExistence type="predicted"/>
<sequence length="121" mass="14287">MNSHLMEIISREIVKSLPPKQKEIYEFVVGLEDELAQEASTSEEFMALLVKHSPHRQAANHFNLSFGKLMMTMHEIEDMITRQLEEKLRNVTWVELADSVRTKKKRNKVKYFYFSLNESQL</sequence>
<dbReference type="RefSeq" id="WP_048011553.1">
    <property type="nucleotide sequence ID" value="NZ_CP107027.1"/>
</dbReference>
<protein>
    <submittedName>
        <fullName evidence="1">Uncharacterized protein</fullName>
    </submittedName>
</protein>
<organism evidence="1 2">
    <name type="scientific">Cytobacillus firmus</name>
    <name type="common">Bacillus firmus</name>
    <dbReference type="NCBI Taxonomy" id="1399"/>
    <lineage>
        <taxon>Bacteria</taxon>
        <taxon>Bacillati</taxon>
        <taxon>Bacillota</taxon>
        <taxon>Bacilli</taxon>
        <taxon>Bacillales</taxon>
        <taxon>Bacillaceae</taxon>
        <taxon>Cytobacillus</taxon>
    </lineage>
</organism>
<dbReference type="EMBL" id="CP107027">
    <property type="protein sequence ID" value="UYG95520.1"/>
    <property type="molecule type" value="Genomic_DNA"/>
</dbReference>
<dbReference type="Proteomes" id="UP001163104">
    <property type="component" value="Chromosome"/>
</dbReference>
<accession>A0AA46PQC3</accession>